<name>A0ABD3ACE0_9GENT</name>
<proteinExistence type="predicted"/>
<feature type="transmembrane region" description="Helical" evidence="1">
    <location>
        <begin position="84"/>
        <end position="104"/>
    </location>
</feature>
<dbReference type="Proteomes" id="UP001630127">
    <property type="component" value="Unassembled WGS sequence"/>
</dbReference>
<accession>A0ABD3ACE0</accession>
<keyword evidence="1" id="KW-0812">Transmembrane</keyword>
<keyword evidence="1" id="KW-1133">Transmembrane helix</keyword>
<dbReference type="AlphaFoldDB" id="A0ABD3ACE0"/>
<keyword evidence="1" id="KW-0472">Membrane</keyword>
<evidence type="ECO:0000256" key="1">
    <source>
        <dbReference type="SAM" id="Phobius"/>
    </source>
</evidence>
<keyword evidence="3" id="KW-1185">Reference proteome</keyword>
<reference evidence="2 3" key="1">
    <citation type="submission" date="2024-11" db="EMBL/GenBank/DDBJ databases">
        <title>A near-complete genome assembly of Cinchona calisaya.</title>
        <authorList>
            <person name="Lian D.C."/>
            <person name="Zhao X.W."/>
            <person name="Wei L."/>
        </authorList>
    </citation>
    <scope>NUCLEOTIDE SEQUENCE [LARGE SCALE GENOMIC DNA]</scope>
    <source>
        <tissue evidence="2">Nenye</tissue>
    </source>
</reference>
<evidence type="ECO:0008006" key="4">
    <source>
        <dbReference type="Google" id="ProtNLM"/>
    </source>
</evidence>
<dbReference type="EMBL" id="JBJUIK010000004">
    <property type="protein sequence ID" value="KAL3529490.1"/>
    <property type="molecule type" value="Genomic_DNA"/>
</dbReference>
<gene>
    <name evidence="2" type="ORF">ACH5RR_008812</name>
</gene>
<organism evidence="2 3">
    <name type="scientific">Cinchona calisaya</name>
    <dbReference type="NCBI Taxonomy" id="153742"/>
    <lineage>
        <taxon>Eukaryota</taxon>
        <taxon>Viridiplantae</taxon>
        <taxon>Streptophyta</taxon>
        <taxon>Embryophyta</taxon>
        <taxon>Tracheophyta</taxon>
        <taxon>Spermatophyta</taxon>
        <taxon>Magnoliopsida</taxon>
        <taxon>eudicotyledons</taxon>
        <taxon>Gunneridae</taxon>
        <taxon>Pentapetalae</taxon>
        <taxon>asterids</taxon>
        <taxon>lamiids</taxon>
        <taxon>Gentianales</taxon>
        <taxon>Rubiaceae</taxon>
        <taxon>Cinchonoideae</taxon>
        <taxon>Cinchoneae</taxon>
        <taxon>Cinchona</taxon>
    </lineage>
</organism>
<comment type="caution">
    <text evidence="2">The sequence shown here is derived from an EMBL/GenBank/DDBJ whole genome shotgun (WGS) entry which is preliminary data.</text>
</comment>
<evidence type="ECO:0000313" key="3">
    <source>
        <dbReference type="Proteomes" id="UP001630127"/>
    </source>
</evidence>
<protein>
    <recommendedName>
        <fullName evidence="4">Reverse transcriptase zinc-binding domain-containing protein</fullName>
    </recommendedName>
</protein>
<sequence length="122" mass="14046">MQHKTVFREIHLGFSDSVENLYPNVEVAQWNSTSCSNPMQLRIYRPSKCLFCNTMEEVDHCFVSCSFAKHICNHFATLLEVPSWYITIVVVSFLKLFAWSTYVAPPIFRFPAAMGCTKQDVV</sequence>
<evidence type="ECO:0000313" key="2">
    <source>
        <dbReference type="EMBL" id="KAL3529490.1"/>
    </source>
</evidence>